<evidence type="ECO:0000313" key="2">
    <source>
        <dbReference type="EMBL" id="VVN73155.1"/>
    </source>
</evidence>
<reference evidence="2 3" key="1">
    <citation type="submission" date="2019-09" db="EMBL/GenBank/DDBJ databases">
        <authorList>
            <person name="Chandra G."/>
            <person name="Truman W A."/>
        </authorList>
    </citation>
    <scope>NUCLEOTIDE SEQUENCE [LARGE SCALE GENOMIC DNA]</scope>
    <source>
        <strain evidence="2">PS710</strain>
    </source>
</reference>
<sequence precursor="true">MKKNLLTSWAVISSALFTAGHANSADWSDSSIGVRYGTHYSEAGVGRGITKTIYNFTHVDGDAYGVNFFTVDVLESDSGDPAANSHDGAQEVYGLYQRTIPLSVFGWNPKSYDVFNKTSLLFRVDLGSKNTAFAPRPRKYRLGLNFPLPIEKGLWDLSIAAYKESNHNGIVGRDVNYDTTWSLGSVWSIPAGPGNFGGFLNVTGPKGKDGFNNDTKTEVLLRVSYLFDIGKTGLKAGLAYEHWRNMYGCDEALDDTGGSRGNTPMLITEYHF</sequence>
<protein>
    <recommendedName>
        <fullName evidence="4">Nucleoside-binding outer membrane protein</fullName>
    </recommendedName>
</protein>
<feature type="chain" id="PRO_5022975871" description="Nucleoside-binding outer membrane protein" evidence="1">
    <location>
        <begin position="25"/>
        <end position="272"/>
    </location>
</feature>
<evidence type="ECO:0008006" key="4">
    <source>
        <dbReference type="Google" id="ProtNLM"/>
    </source>
</evidence>
<dbReference type="InterPro" id="IPR036777">
    <property type="entry name" value="Channel_Tsx-like_sf"/>
</dbReference>
<accession>A0A5E7A512</accession>
<proteinExistence type="predicted"/>
<dbReference type="RefSeq" id="WP_150763076.1">
    <property type="nucleotide sequence ID" value="NZ_CABVHW010000001.1"/>
</dbReference>
<evidence type="ECO:0000256" key="1">
    <source>
        <dbReference type="SAM" id="SignalP"/>
    </source>
</evidence>
<dbReference type="Gene3D" id="2.40.230.20">
    <property type="entry name" value="Nucleoside-specific channel-forming protein, Tsx-like"/>
    <property type="match status" value="1"/>
</dbReference>
<dbReference type="EMBL" id="CABVHW010000001">
    <property type="protein sequence ID" value="VVN73155.1"/>
    <property type="molecule type" value="Genomic_DNA"/>
</dbReference>
<dbReference type="Proteomes" id="UP000381093">
    <property type="component" value="Unassembled WGS sequence"/>
</dbReference>
<dbReference type="GO" id="GO:0009279">
    <property type="term" value="C:cell outer membrane"/>
    <property type="evidence" value="ECO:0007669"/>
    <property type="project" value="InterPro"/>
</dbReference>
<name>A0A5E7A512_PSEFL</name>
<organism evidence="2 3">
    <name type="scientific">Pseudomonas fluorescens</name>
    <dbReference type="NCBI Taxonomy" id="294"/>
    <lineage>
        <taxon>Bacteria</taxon>
        <taxon>Pseudomonadati</taxon>
        <taxon>Pseudomonadota</taxon>
        <taxon>Gammaproteobacteria</taxon>
        <taxon>Pseudomonadales</taxon>
        <taxon>Pseudomonadaceae</taxon>
        <taxon>Pseudomonas</taxon>
    </lineage>
</organism>
<feature type="signal peptide" evidence="1">
    <location>
        <begin position="1"/>
        <end position="24"/>
    </location>
</feature>
<evidence type="ECO:0000313" key="3">
    <source>
        <dbReference type="Proteomes" id="UP000381093"/>
    </source>
</evidence>
<dbReference type="SUPFAM" id="SSF111364">
    <property type="entry name" value="Tsx-like channel"/>
    <property type="match status" value="1"/>
</dbReference>
<keyword evidence="1" id="KW-0732">Signal</keyword>
<dbReference type="AlphaFoldDB" id="A0A5E7A512"/>
<gene>
    <name evidence="2" type="ORF">PS710_00568</name>
</gene>